<evidence type="ECO:0008006" key="3">
    <source>
        <dbReference type="Google" id="ProtNLM"/>
    </source>
</evidence>
<dbReference type="Gene3D" id="1.10.3510.10">
    <property type="entry name" value="NMB0513-like"/>
    <property type="match status" value="1"/>
</dbReference>
<keyword evidence="2" id="KW-1185">Reference proteome</keyword>
<reference evidence="1 2" key="1">
    <citation type="submission" date="2018-06" db="EMBL/GenBank/DDBJ databases">
        <title>Draft genome sequence of Burkholderia reimsis strain BE51 isolated from a French agricultural soil.</title>
        <authorList>
            <person name="Esmaeel Q."/>
        </authorList>
    </citation>
    <scope>NUCLEOTIDE SEQUENCE [LARGE SCALE GENOMIC DNA]</scope>
    <source>
        <strain evidence="1 2">BE51</strain>
    </source>
</reference>
<dbReference type="EMBL" id="QMFZ01000001">
    <property type="protein sequence ID" value="RBB42861.1"/>
    <property type="molecule type" value="Genomic_DNA"/>
</dbReference>
<protein>
    <recommendedName>
        <fullName evidence="3">DUF596 domain-containing protein</fullName>
    </recommendedName>
</protein>
<dbReference type="InterPro" id="IPR023138">
    <property type="entry name" value="NMB0513-like_sf"/>
</dbReference>
<name>A0A365R2D1_9BURK</name>
<dbReference type="SUPFAM" id="SSF160472">
    <property type="entry name" value="NMB0513-like"/>
    <property type="match status" value="1"/>
</dbReference>
<dbReference type="Proteomes" id="UP000252458">
    <property type="component" value="Unassembled WGS sequence"/>
</dbReference>
<proteinExistence type="predicted"/>
<evidence type="ECO:0000313" key="1">
    <source>
        <dbReference type="EMBL" id="RBB42861.1"/>
    </source>
</evidence>
<gene>
    <name evidence="1" type="ORF">DPV79_00640</name>
</gene>
<dbReference type="RefSeq" id="WP_048027594.1">
    <property type="nucleotide sequence ID" value="NZ_QMFZ01000001.1"/>
</dbReference>
<dbReference type="AlphaFoldDB" id="A0A365R2D1"/>
<comment type="caution">
    <text evidence="1">The sequence shown here is derived from an EMBL/GenBank/DDBJ whole genome shotgun (WGS) entry which is preliminary data.</text>
</comment>
<evidence type="ECO:0000313" key="2">
    <source>
        <dbReference type="Proteomes" id="UP000252458"/>
    </source>
</evidence>
<organism evidence="1 2">
    <name type="scientific">Burkholderia reimsis</name>
    <dbReference type="NCBI Taxonomy" id="2234132"/>
    <lineage>
        <taxon>Bacteria</taxon>
        <taxon>Pseudomonadati</taxon>
        <taxon>Pseudomonadota</taxon>
        <taxon>Betaproteobacteria</taxon>
        <taxon>Burkholderiales</taxon>
        <taxon>Burkholderiaceae</taxon>
        <taxon>Burkholderia</taxon>
    </lineage>
</organism>
<accession>A0A365R2D1</accession>
<sequence length="133" mass="14967">MDDSAQIDKIVEDSFGLWITGLFSAIGGNSPGMAFHSHRDAFFRVVEHLLQTGRIKFIAPGADCYVSPEHPNPRFTINDHQAQWHASPDEIISYLRDRWPEAACHEHDLLLLDYFYSIPAVIWVGDDGTLVAS</sequence>